<dbReference type="InterPro" id="IPR014710">
    <property type="entry name" value="RmlC-like_jellyroll"/>
</dbReference>
<feature type="domain" description="JmjC" evidence="3">
    <location>
        <begin position="289"/>
        <end position="482"/>
    </location>
</feature>
<feature type="region of interest" description="Disordered" evidence="2">
    <location>
        <begin position="60"/>
        <end position="112"/>
    </location>
</feature>
<feature type="compositionally biased region" description="Basic and acidic residues" evidence="2">
    <location>
        <begin position="68"/>
        <end position="81"/>
    </location>
</feature>
<keyword evidence="5" id="KW-1185">Reference proteome</keyword>
<organism evidence="4 5">
    <name type="scientific">Cuscuta campestris</name>
    <dbReference type="NCBI Taxonomy" id="132261"/>
    <lineage>
        <taxon>Eukaryota</taxon>
        <taxon>Viridiplantae</taxon>
        <taxon>Streptophyta</taxon>
        <taxon>Embryophyta</taxon>
        <taxon>Tracheophyta</taxon>
        <taxon>Spermatophyta</taxon>
        <taxon>Magnoliopsida</taxon>
        <taxon>eudicotyledons</taxon>
        <taxon>Gunneridae</taxon>
        <taxon>Pentapetalae</taxon>
        <taxon>asterids</taxon>
        <taxon>lamiids</taxon>
        <taxon>Solanales</taxon>
        <taxon>Convolvulaceae</taxon>
        <taxon>Cuscuteae</taxon>
        <taxon>Cuscuta</taxon>
        <taxon>Cuscuta subgen. Grammica</taxon>
        <taxon>Cuscuta sect. Cleistogrammica</taxon>
    </lineage>
</organism>
<dbReference type="Gene3D" id="2.60.120.10">
    <property type="entry name" value="Jelly Rolls"/>
    <property type="match status" value="1"/>
</dbReference>
<accession>A0A484KK95</accession>
<feature type="region of interest" description="Disordered" evidence="2">
    <location>
        <begin position="1"/>
        <end position="44"/>
    </location>
</feature>
<dbReference type="SMART" id="SM00558">
    <property type="entry name" value="JmjC"/>
    <property type="match status" value="1"/>
</dbReference>
<gene>
    <name evidence="4" type="ORF">CCAM_LOCUS4268</name>
</gene>
<dbReference type="InterPro" id="IPR003347">
    <property type="entry name" value="JmjC_dom"/>
</dbReference>
<dbReference type="PANTHER" id="PTHR12461:SF99">
    <property type="entry name" value="BIFUNCTIONAL PEPTIDASE AND (3S)-LYSYL HYDROXYLASE JMJD7"/>
    <property type="match status" value="1"/>
</dbReference>
<dbReference type="EMBL" id="OOIL02000230">
    <property type="protein sequence ID" value="VFQ62492.1"/>
    <property type="molecule type" value="Genomic_DNA"/>
</dbReference>
<evidence type="ECO:0000256" key="1">
    <source>
        <dbReference type="ARBA" id="ARBA00006801"/>
    </source>
</evidence>
<dbReference type="OrthoDB" id="415358at2759"/>
<dbReference type="Pfam" id="PF13621">
    <property type="entry name" value="Cupin_8"/>
    <property type="match status" value="1"/>
</dbReference>
<dbReference type="SUPFAM" id="SSF51197">
    <property type="entry name" value="Clavaminate synthase-like"/>
    <property type="match status" value="1"/>
</dbReference>
<dbReference type="AlphaFoldDB" id="A0A484KK95"/>
<dbReference type="PROSITE" id="PS51184">
    <property type="entry name" value="JMJC"/>
    <property type="match status" value="1"/>
</dbReference>
<dbReference type="InterPro" id="IPR041667">
    <property type="entry name" value="Cupin_8"/>
</dbReference>
<sequence>MNFNRMTTIIEDDDDDVKVLHSNRSPNRNSPSPPQNLGVEGASTARCSSFDDLIRDKQVKSPSALHFSEGDRVESKSKEASHSSSRAKGQKRKGSQKSSKGDRKKKVRLSDTEGESIEEAFLSLAKKLSKAGVISEEIGQSLLEPKDQVLLVLKSRESPPSMEEAIRNLWEEVRDLSFGTTSQIDHLPSPPTSLHFLRHYVSPNKPCLISGAVAHWPASTLWHSTDYLLSSLSSSSVSLHLTPTGRADSITPLPSSTESLCFASAHVERLAFPDALRSVLQSDGCSAVAYLQQQNDCFRSEYEALRPDCESHIDWASEALGCLPDAVNLWIGNDLSETSFHKDHYENLYAVITGEKHFLLLPPTDVHRMYIREYPAAQYHYSQESKEFSLELEEPVRYVPWSSVNPYPSPDVKEKEIAEFPLYFNGPKPFEVTVKAGEVLYLPSMWFHHVRQSPDRRGLTIALNYWYDMQFDVKYAYFNFLQSIPASSIHKNQTPSCRVCTGSCSCTSACIQ</sequence>
<name>A0A484KK95_9ASTE</name>
<evidence type="ECO:0000259" key="3">
    <source>
        <dbReference type="PROSITE" id="PS51184"/>
    </source>
</evidence>
<evidence type="ECO:0000313" key="4">
    <source>
        <dbReference type="EMBL" id="VFQ62492.1"/>
    </source>
</evidence>
<proteinExistence type="inferred from homology"/>
<dbReference type="PANTHER" id="PTHR12461">
    <property type="entry name" value="HYPOXIA-INDUCIBLE FACTOR 1 ALPHA INHIBITOR-RELATED"/>
    <property type="match status" value="1"/>
</dbReference>
<evidence type="ECO:0000256" key="2">
    <source>
        <dbReference type="SAM" id="MobiDB-lite"/>
    </source>
</evidence>
<protein>
    <recommendedName>
        <fullName evidence="3">JmjC domain-containing protein</fullName>
    </recommendedName>
</protein>
<comment type="similarity">
    <text evidence="1">Belongs to the JARID1 histone demethylase family.</text>
</comment>
<dbReference type="Proteomes" id="UP000595140">
    <property type="component" value="Unassembled WGS sequence"/>
</dbReference>
<reference evidence="4 5" key="1">
    <citation type="submission" date="2018-04" db="EMBL/GenBank/DDBJ databases">
        <authorList>
            <person name="Vogel A."/>
        </authorList>
    </citation>
    <scope>NUCLEOTIDE SEQUENCE [LARGE SCALE GENOMIC DNA]</scope>
</reference>
<evidence type="ECO:0000313" key="5">
    <source>
        <dbReference type="Proteomes" id="UP000595140"/>
    </source>
</evidence>